<dbReference type="Proteomes" id="UP001437256">
    <property type="component" value="Unassembled WGS sequence"/>
</dbReference>
<name>A0ABR3AHL9_9AGAR</name>
<dbReference type="Gene3D" id="2.30.30.490">
    <property type="match status" value="2"/>
</dbReference>
<evidence type="ECO:0000313" key="12">
    <source>
        <dbReference type="Proteomes" id="UP001437256"/>
    </source>
</evidence>
<comment type="caution">
    <text evidence="11">The sequence shown here is derived from an EMBL/GenBank/DDBJ whole genome shotgun (WGS) entry which is preliminary data.</text>
</comment>
<dbReference type="EMBL" id="JBBXMP010000001">
    <property type="protein sequence ID" value="KAL0072498.1"/>
    <property type="molecule type" value="Genomic_DNA"/>
</dbReference>
<feature type="domain" description="BAH" evidence="10">
    <location>
        <begin position="404"/>
        <end position="535"/>
    </location>
</feature>
<accession>A0ABR3AHL9</accession>
<dbReference type="PANTHER" id="PTHR10629:SF52">
    <property type="entry name" value="DNA (CYTOSINE-5)-METHYLTRANSFERASE 1"/>
    <property type="match status" value="1"/>
</dbReference>
<proteinExistence type="predicted"/>
<gene>
    <name evidence="11" type="ORF">AAF712_000261</name>
</gene>
<dbReference type="EC" id="2.1.1.37" evidence="2"/>
<keyword evidence="5" id="KW-0949">S-adenosyl-L-methionine</keyword>
<dbReference type="InterPro" id="IPR050390">
    <property type="entry name" value="C5-Methyltransferase"/>
</dbReference>
<dbReference type="SMART" id="SM00439">
    <property type="entry name" value="BAH"/>
    <property type="match status" value="1"/>
</dbReference>
<dbReference type="InterPro" id="IPR001025">
    <property type="entry name" value="BAH_dom"/>
</dbReference>
<dbReference type="PRINTS" id="PR00105">
    <property type="entry name" value="C5METTRFRASE"/>
</dbReference>
<dbReference type="InterPro" id="IPR029063">
    <property type="entry name" value="SAM-dependent_MTases_sf"/>
</dbReference>
<evidence type="ECO:0000256" key="1">
    <source>
        <dbReference type="ARBA" id="ARBA00004123"/>
    </source>
</evidence>
<feature type="region of interest" description="Disordered" evidence="9">
    <location>
        <begin position="1"/>
        <end position="92"/>
    </location>
</feature>
<protein>
    <recommendedName>
        <fullName evidence="2">DNA (cytosine-5-)-methyltransferase</fullName>
        <ecNumber evidence="2">2.1.1.37</ecNumber>
    </recommendedName>
</protein>
<sequence>MSRVKRPTALELSFGETRPKTPPPSGPSTSIPQKRKRELSPLRKRPPPDVSPIGDHLVDRCGPPSHDIYNEQELEVYGEDPGARGEDEDRNKPVRSLNDFALYDRAHQNEYMFISALDVDKSGRRFALSGLVAPFSEPEDAALEEDQTDAPEQYLVLENDDIIAYDLDMSSRDGPTYIETETAWYLLQTPSKSYQPFWRHFLLPRRIAQICIAEAIENPRLTTERFLRKFLELPDPFGRDFEKDDLDYEDVIQELHHAIQELPNAQRVRSVPFIRELLAKTTPPSARVRNRKANPLPEKFMAMFRNPDTALLRAENQQPTHVTPRIGELAKGLVPESIHILGAKPKDGAPTRKQTQDARNRLKDLVARARRITHGPSNPAIDHRKEDRVTRNSDYTKKVTIDRKEYEIGDVVLMATGFDQEENKDPIDLPQPRRPGTTRQTYLRLFLIVNINYNTKQAHVQWYNHSTRTVMGDRGDKQELFLLDHCDNIQLGVIVEKVVVHHVDAGDNEDHQTPFGEFFCKMMYNRSTAQFTSFTTYPENPGLSNRYCSVCALKAERDSPYSVIVENYVHVGFSFRDQEVRLFDFILYHNGDAKGDTKTPEPGHIGQIYEVNSPHGASEGFVKVKRVGRIGDLEDVLPLGELADERHVFMTKDVEKVSVQSIIRTVYVFHPESIPKHRQLNLDGWIDLSPDHFYVRYRFPTLNVTSWNSKEDLQPRQVLVCEESVQKKLQWMKDLATYNAERKLKAIDLFGGAGAFGVGMAAAHKSFEVNYAIELTPSAAKTYRKNSSGTQVCNQCVNVVLRYIVKKDAGHDVDLPKQLFDGETDIPKPPEKKDVDADDRKSNLILTMLSYVDFYQPSYVFIENVPGFLRFNLGATQKDRYTTEGGIIQGGLKLLTRALTEMK</sequence>
<comment type="subcellular location">
    <subcellularLocation>
        <location evidence="1">Nucleus</location>
    </subcellularLocation>
</comment>
<keyword evidence="3" id="KW-0489">Methyltransferase</keyword>
<feature type="compositionally biased region" description="Basic and acidic residues" evidence="9">
    <location>
        <begin position="81"/>
        <end position="92"/>
    </location>
</feature>
<evidence type="ECO:0000259" key="10">
    <source>
        <dbReference type="PROSITE" id="PS51038"/>
    </source>
</evidence>
<dbReference type="Pfam" id="PF01426">
    <property type="entry name" value="BAH"/>
    <property type="match status" value="1"/>
</dbReference>
<dbReference type="SUPFAM" id="SSF53335">
    <property type="entry name" value="S-adenosyl-L-methionine-dependent methyltransferases"/>
    <property type="match status" value="1"/>
</dbReference>
<reference evidence="11 12" key="1">
    <citation type="submission" date="2024-05" db="EMBL/GenBank/DDBJ databases">
        <title>A draft genome resource for the thread blight pathogen Marasmius tenuissimus strain MS-2.</title>
        <authorList>
            <person name="Yulfo-Soto G.E."/>
            <person name="Baruah I.K."/>
            <person name="Amoako-Attah I."/>
            <person name="Bukari Y."/>
            <person name="Meinhardt L.W."/>
            <person name="Bailey B.A."/>
            <person name="Cohen S.P."/>
        </authorList>
    </citation>
    <scope>NUCLEOTIDE SEQUENCE [LARGE SCALE GENOMIC DNA]</scope>
    <source>
        <strain evidence="11 12">MS-2</strain>
    </source>
</reference>
<dbReference type="PANTHER" id="PTHR10629">
    <property type="entry name" value="CYTOSINE-SPECIFIC METHYLTRANSFERASE"/>
    <property type="match status" value="1"/>
</dbReference>
<dbReference type="InterPro" id="IPR022702">
    <property type="entry name" value="Cytosine_MeTrfase1_RFD"/>
</dbReference>
<evidence type="ECO:0000313" key="11">
    <source>
        <dbReference type="EMBL" id="KAL0072498.1"/>
    </source>
</evidence>
<keyword evidence="6" id="KW-0677">Repeat</keyword>
<keyword evidence="4" id="KW-0808">Transferase</keyword>
<feature type="compositionally biased region" description="Basic residues" evidence="9">
    <location>
        <begin position="33"/>
        <end position="45"/>
    </location>
</feature>
<evidence type="ECO:0000256" key="7">
    <source>
        <dbReference type="ARBA" id="ARBA00023125"/>
    </source>
</evidence>
<dbReference type="Gene3D" id="3.40.50.150">
    <property type="entry name" value="Vaccinia Virus protein VP39"/>
    <property type="match status" value="1"/>
</dbReference>
<evidence type="ECO:0000256" key="9">
    <source>
        <dbReference type="SAM" id="MobiDB-lite"/>
    </source>
</evidence>
<keyword evidence="7" id="KW-0238">DNA-binding</keyword>
<dbReference type="PROSITE" id="PS51038">
    <property type="entry name" value="BAH"/>
    <property type="match status" value="2"/>
</dbReference>
<dbReference type="InterPro" id="IPR001525">
    <property type="entry name" value="C5_MeTfrase"/>
</dbReference>
<dbReference type="Pfam" id="PF12047">
    <property type="entry name" value="DNMT1-RFD"/>
    <property type="match status" value="1"/>
</dbReference>
<evidence type="ECO:0000256" key="4">
    <source>
        <dbReference type="ARBA" id="ARBA00022679"/>
    </source>
</evidence>
<feature type="domain" description="BAH" evidence="10">
    <location>
        <begin position="578"/>
        <end position="710"/>
    </location>
</feature>
<keyword evidence="12" id="KW-1185">Reference proteome</keyword>
<keyword evidence="8" id="KW-0539">Nucleus</keyword>
<dbReference type="CDD" id="cd04370">
    <property type="entry name" value="BAH"/>
    <property type="match status" value="1"/>
</dbReference>
<evidence type="ECO:0000256" key="3">
    <source>
        <dbReference type="ARBA" id="ARBA00022603"/>
    </source>
</evidence>
<evidence type="ECO:0000256" key="2">
    <source>
        <dbReference type="ARBA" id="ARBA00011975"/>
    </source>
</evidence>
<dbReference type="InterPro" id="IPR043151">
    <property type="entry name" value="BAH_sf"/>
</dbReference>
<evidence type="ECO:0000256" key="8">
    <source>
        <dbReference type="ARBA" id="ARBA00023242"/>
    </source>
</evidence>
<organism evidence="11 12">
    <name type="scientific">Marasmius tenuissimus</name>
    <dbReference type="NCBI Taxonomy" id="585030"/>
    <lineage>
        <taxon>Eukaryota</taxon>
        <taxon>Fungi</taxon>
        <taxon>Dikarya</taxon>
        <taxon>Basidiomycota</taxon>
        <taxon>Agaricomycotina</taxon>
        <taxon>Agaricomycetes</taxon>
        <taxon>Agaricomycetidae</taxon>
        <taxon>Agaricales</taxon>
        <taxon>Marasmiineae</taxon>
        <taxon>Marasmiaceae</taxon>
        <taxon>Marasmius</taxon>
    </lineage>
</organism>
<evidence type="ECO:0000256" key="6">
    <source>
        <dbReference type="ARBA" id="ARBA00022737"/>
    </source>
</evidence>
<evidence type="ECO:0000256" key="5">
    <source>
        <dbReference type="ARBA" id="ARBA00022691"/>
    </source>
</evidence>